<protein>
    <recommendedName>
        <fullName evidence="6">Vacuolar protein-sorting-associated protein 36</fullName>
    </recommendedName>
    <alternativeName>
        <fullName evidence="6">ESCRT-II complex subunit VPS36</fullName>
    </alternativeName>
</protein>
<dbReference type="InterPro" id="IPR036388">
    <property type="entry name" value="WH-like_DNA-bd_sf"/>
</dbReference>
<feature type="domain" description="GLUE N-terminal" evidence="7">
    <location>
        <begin position="9"/>
        <end position="159"/>
    </location>
</feature>
<proteinExistence type="inferred from homology"/>
<evidence type="ECO:0000259" key="7">
    <source>
        <dbReference type="PROSITE" id="PS51495"/>
    </source>
</evidence>
<dbReference type="SUPFAM" id="SSF46785">
    <property type="entry name" value="Winged helix' DNA-binding domain"/>
    <property type="match status" value="1"/>
</dbReference>
<evidence type="ECO:0000256" key="1">
    <source>
        <dbReference type="ARBA" id="ARBA00009697"/>
    </source>
</evidence>
<dbReference type="GO" id="GO:0043328">
    <property type="term" value="P:protein transport to vacuole involved in ubiquitin-dependent protein catabolic process via the multivesicular body sorting pathway"/>
    <property type="evidence" value="ECO:0007669"/>
    <property type="project" value="UniProtKB-UniRule"/>
</dbReference>
<evidence type="ECO:0000313" key="9">
    <source>
        <dbReference type="Proteomes" id="UP000653305"/>
    </source>
</evidence>
<dbReference type="Pfam" id="PF04157">
    <property type="entry name" value="EAP30"/>
    <property type="match status" value="1"/>
</dbReference>
<dbReference type="GO" id="GO:0043130">
    <property type="term" value="F:ubiquitin binding"/>
    <property type="evidence" value="ECO:0007669"/>
    <property type="project" value="UniProtKB-UniRule"/>
</dbReference>
<dbReference type="EMBL" id="BMAC01000822">
    <property type="protein sequence ID" value="GFQ03379.1"/>
    <property type="molecule type" value="Genomic_DNA"/>
</dbReference>
<dbReference type="AlphaFoldDB" id="A0A830D0M0"/>
<dbReference type="PANTHER" id="PTHR13128">
    <property type="entry name" value="VACUOLAR PROTEIN-SORTING-ASSOCIATED PROTEIN 36"/>
    <property type="match status" value="1"/>
</dbReference>
<dbReference type="Pfam" id="PF11605">
    <property type="entry name" value="Vps36_ESCRT-II"/>
    <property type="match status" value="1"/>
</dbReference>
<accession>A0A830D0M0</accession>
<gene>
    <name evidence="8" type="ORF">PHJA_002481700</name>
</gene>
<comment type="function">
    <text evidence="6">Component of the ESCRT-II complex (endosomal sorting complex required for transport II), which is required for multivesicular body (MVB) formation and sorting of endosomal cargo proteins into MVBs.</text>
</comment>
<evidence type="ECO:0000256" key="2">
    <source>
        <dbReference type="ARBA" id="ARBA00022448"/>
    </source>
</evidence>
<evidence type="ECO:0000256" key="3">
    <source>
        <dbReference type="ARBA" id="ARBA00022753"/>
    </source>
</evidence>
<evidence type="ECO:0000256" key="6">
    <source>
        <dbReference type="RuleBase" id="RU367095"/>
    </source>
</evidence>
<comment type="subcellular location">
    <subcellularLocation>
        <location evidence="6">Cytoplasm</location>
    </subcellularLocation>
    <subcellularLocation>
        <location evidence="6">Endosome</location>
    </subcellularLocation>
</comment>
<dbReference type="OrthoDB" id="271448at2759"/>
<dbReference type="InterPro" id="IPR040608">
    <property type="entry name" value="Snf8/Vps36"/>
</dbReference>
<dbReference type="GO" id="GO:0031902">
    <property type="term" value="C:late endosome membrane"/>
    <property type="evidence" value="ECO:0007669"/>
    <property type="project" value="UniProtKB-UniRule"/>
</dbReference>
<dbReference type="Gene3D" id="2.30.29.30">
    <property type="entry name" value="Pleckstrin-homology domain (PH domain)/Phosphotyrosine-binding domain (PTB)"/>
    <property type="match status" value="1"/>
</dbReference>
<comment type="caution">
    <text evidence="8">The sequence shown here is derived from an EMBL/GenBank/DDBJ whole genome shotgun (WGS) entry which is preliminary data.</text>
</comment>
<dbReference type="Gene3D" id="6.10.140.260">
    <property type="match status" value="1"/>
</dbReference>
<sequence length="538" mass="59758">MTGALLPAADMTASGRPVLKSGEVECSLLSAVDLLSEDFPTFPHLKSGVLILTTHRLLWLPSETTTTTTTRSPPPCFIPLSAIQHIFSTKSSSIKSMFHSPRIRFQVSATPNGAITDKGGLKSLSITLIVRGKTDPDSFLGKFWEAWRVRAWEACGSSDSSEGPASESLAIRAPVVGLAGILRKEQEMWESTDKSLQDAFQDLNALMFTTAKSRIYLRSKIGFKMMELGSSKAKEMVMLAEKMRLKLLSGSTNQVDLTNDDEMGTKEEMQDWLLSVGIVSPVTKESAGAMYHQQLSRQNFVVLFIIKKKKEDRKVLQHHKANITKSQNAVYRKEKEDKRETYAIRHMTSPKQLADFVKIPLERGGGMINLIDIYCLFNRARGTELISPDDLLQACSLWEKFDVYVPFGSKLILLLISVMLRKFDSGVMVIQSKTHSDEETKANAHKAVAGPLKILSFAKFLLLYHDHPLPRPDFKVFARIKSLIMKPEALVTGISASNAARTLGVSPAMAKEYLLAAEGKGMTFTFIFRSIKPSLMTC</sequence>
<dbReference type="PANTHER" id="PTHR13128:SF12">
    <property type="entry name" value="VACUOLAR PROTEIN-SORTING-ASSOCIATED PROTEIN 36"/>
    <property type="match status" value="1"/>
</dbReference>
<dbReference type="Gene3D" id="1.10.10.10">
    <property type="entry name" value="Winged helix-like DNA-binding domain superfamily/Winged helix DNA-binding domain"/>
    <property type="match status" value="2"/>
</dbReference>
<dbReference type="GO" id="GO:0000814">
    <property type="term" value="C:ESCRT II complex"/>
    <property type="evidence" value="ECO:0007669"/>
    <property type="project" value="UniProtKB-UniRule"/>
</dbReference>
<dbReference type="InterPro" id="IPR036390">
    <property type="entry name" value="WH_DNA-bd_sf"/>
</dbReference>
<dbReference type="InterPro" id="IPR021648">
    <property type="entry name" value="GLUE_dom"/>
</dbReference>
<keyword evidence="5" id="KW-0175">Coiled coil</keyword>
<dbReference type="Proteomes" id="UP000653305">
    <property type="component" value="Unassembled WGS sequence"/>
</dbReference>
<reference evidence="8" key="1">
    <citation type="submission" date="2020-07" db="EMBL/GenBank/DDBJ databases">
        <title>Ethylene signaling mediates host invasion by parasitic plants.</title>
        <authorList>
            <person name="Yoshida S."/>
        </authorList>
    </citation>
    <scope>NUCLEOTIDE SEQUENCE</scope>
    <source>
        <strain evidence="8">Okayama</strain>
    </source>
</reference>
<keyword evidence="3 6" id="KW-0967">Endosome</keyword>
<keyword evidence="2 6" id="KW-0813">Transport</keyword>
<dbReference type="FunFam" id="1.10.10.10:FF:000165">
    <property type="entry name" value="Vacuolar protein sorting protein (Vps36)"/>
    <property type="match status" value="1"/>
</dbReference>
<comment type="subunit">
    <text evidence="6">Component of the endosomal sorting complex required for transport II (ESCRT-II).</text>
</comment>
<dbReference type="InterPro" id="IPR011993">
    <property type="entry name" value="PH-like_dom_sf"/>
</dbReference>
<organism evidence="8 9">
    <name type="scientific">Phtheirospermum japonicum</name>
    <dbReference type="NCBI Taxonomy" id="374723"/>
    <lineage>
        <taxon>Eukaryota</taxon>
        <taxon>Viridiplantae</taxon>
        <taxon>Streptophyta</taxon>
        <taxon>Embryophyta</taxon>
        <taxon>Tracheophyta</taxon>
        <taxon>Spermatophyta</taxon>
        <taxon>Magnoliopsida</taxon>
        <taxon>eudicotyledons</taxon>
        <taxon>Gunneridae</taxon>
        <taxon>Pentapetalae</taxon>
        <taxon>asterids</taxon>
        <taxon>lamiids</taxon>
        <taxon>Lamiales</taxon>
        <taxon>Orobanchaceae</taxon>
        <taxon>Orobanchaceae incertae sedis</taxon>
        <taxon>Phtheirospermum</taxon>
    </lineage>
</organism>
<evidence type="ECO:0000256" key="5">
    <source>
        <dbReference type="ARBA" id="ARBA00023054"/>
    </source>
</evidence>
<dbReference type="GO" id="GO:0032266">
    <property type="term" value="F:phosphatidylinositol-3-phosphate binding"/>
    <property type="evidence" value="ECO:0007669"/>
    <property type="project" value="UniProtKB-UniRule"/>
</dbReference>
<evidence type="ECO:0000313" key="8">
    <source>
        <dbReference type="EMBL" id="GFQ03379.1"/>
    </source>
</evidence>
<comment type="similarity">
    <text evidence="1 6">Belongs to the VPS36 family.</text>
</comment>
<name>A0A830D0M0_9LAMI</name>
<dbReference type="PROSITE" id="PS51495">
    <property type="entry name" value="GLUE"/>
    <property type="match status" value="1"/>
</dbReference>
<keyword evidence="4 6" id="KW-0653">Protein transport</keyword>
<dbReference type="SUPFAM" id="SSF50729">
    <property type="entry name" value="PH domain-like"/>
    <property type="match status" value="1"/>
</dbReference>
<dbReference type="InterPro" id="IPR037855">
    <property type="entry name" value="Vps36"/>
</dbReference>
<evidence type="ECO:0000256" key="4">
    <source>
        <dbReference type="ARBA" id="ARBA00022927"/>
    </source>
</evidence>
<keyword evidence="9" id="KW-1185">Reference proteome</keyword>
<keyword evidence="6" id="KW-0963">Cytoplasm</keyword>